<dbReference type="Pfam" id="PF20559">
    <property type="entry name" value="DUF6770"/>
    <property type="match status" value="1"/>
</dbReference>
<dbReference type="EMBL" id="JAICCF010000001">
    <property type="protein sequence ID" value="MBW8682936.1"/>
    <property type="molecule type" value="Genomic_DNA"/>
</dbReference>
<dbReference type="RefSeq" id="WP_220248170.1">
    <property type="nucleotide sequence ID" value="NZ_JAICCF010000001.1"/>
</dbReference>
<gene>
    <name evidence="1" type="ORF">K1Y79_01200</name>
</gene>
<dbReference type="InterPro" id="IPR046661">
    <property type="entry name" value="DUF6770"/>
</dbReference>
<dbReference type="Proteomes" id="UP000812961">
    <property type="component" value="Unassembled WGS sequence"/>
</dbReference>
<comment type="caution">
    <text evidence="1">The sequence shown here is derived from an EMBL/GenBank/DDBJ whole genome shotgun (WGS) entry which is preliminary data.</text>
</comment>
<evidence type="ECO:0000313" key="2">
    <source>
        <dbReference type="Proteomes" id="UP000812961"/>
    </source>
</evidence>
<keyword evidence="2" id="KW-1185">Reference proteome</keyword>
<proteinExistence type="predicted"/>
<reference evidence="1 2" key="1">
    <citation type="submission" date="2021-08" db="EMBL/GenBank/DDBJ databases">
        <title>The genome sequence of Chitinophaga sp. B61.</title>
        <authorList>
            <person name="Zhang X."/>
        </authorList>
    </citation>
    <scope>NUCLEOTIDE SEQUENCE [LARGE SCALE GENOMIC DNA]</scope>
    <source>
        <strain evidence="1 2">B61</strain>
    </source>
</reference>
<accession>A0ABS7G6E1</accession>
<name>A0ABS7G6E1_9BACT</name>
<evidence type="ECO:0000313" key="1">
    <source>
        <dbReference type="EMBL" id="MBW8682936.1"/>
    </source>
</evidence>
<organism evidence="1 2">
    <name type="scientific">Chitinophaga rhizophila</name>
    <dbReference type="NCBI Taxonomy" id="2866212"/>
    <lineage>
        <taxon>Bacteria</taxon>
        <taxon>Pseudomonadati</taxon>
        <taxon>Bacteroidota</taxon>
        <taxon>Chitinophagia</taxon>
        <taxon>Chitinophagales</taxon>
        <taxon>Chitinophagaceae</taxon>
        <taxon>Chitinophaga</taxon>
    </lineage>
</organism>
<sequence length="488" mass="55902">MKKLFTTIIPFIAFLCCAKAQTKVFREVSDAISTEFKTITQNGALIGYLSFTELERASKDSFNYTITIMDENLNDLGVVKFKELKLDLQSVSFVNDTLCLAYMKSNVLGYDWKSRAERKEALDKGYVAVFAQFISLDGKIAHTFEKKLNTDVQAAWEKIKDGKIGNALIEHPLQMQNVDQKGFCVFYGDKDHVTLLVLTTQAELLWEKYVLERGGQYYMLTSGRDVYLLLRNQTDPMFNNYTVISYNTDTKTGILKYQLQDFERNRLRVVAFDNDPATGKPFISGYIHHTMGINKYQTYKGIEQHMYQGMFTININGHEKSAVKRLFNYWTENVEAGGPGSDFLETTNGFLNEVTAFRDYHGNTYLTGYNTMRMSKWGSVVLIKQDPAKKTAVSHLFAQTRLEAITDNMPYVNRFYSVVSPDTKSTYLIINDKSNTFIYSLDKGKVMRTISRRDGNNRLHIFPAKEGHLMIAEYNKKDKSTTLSIESI</sequence>
<protein>
    <submittedName>
        <fullName evidence="1">Uncharacterized protein</fullName>
    </submittedName>
</protein>